<dbReference type="GO" id="GO:0009052">
    <property type="term" value="P:pentose-phosphate shunt, non-oxidative branch"/>
    <property type="evidence" value="ECO:0007669"/>
    <property type="project" value="TreeGrafter"/>
</dbReference>
<reference evidence="5" key="1">
    <citation type="submission" date="2017-05" db="EMBL/GenBank/DDBJ databases">
        <authorList>
            <person name="Varghese N."/>
            <person name="Submissions S."/>
        </authorList>
    </citation>
    <scope>NUCLEOTIDE SEQUENCE</scope>
    <source>
        <strain evidence="5">DSM 18763</strain>
    </source>
</reference>
<proteinExistence type="inferred from homology"/>
<evidence type="ECO:0000256" key="4">
    <source>
        <dbReference type="PIRSR" id="PIRSR005384-2"/>
    </source>
</evidence>
<comment type="similarity">
    <text evidence="1">Belongs to the LacAB/RpiB family.</text>
</comment>
<dbReference type="Proteomes" id="UP001157947">
    <property type="component" value="Unassembled WGS sequence"/>
</dbReference>
<feature type="binding site" evidence="4">
    <location>
        <position position="109"/>
    </location>
    <ligand>
        <name>D-ribulose 5-phosphate</name>
        <dbReference type="ChEBI" id="CHEBI:58121"/>
    </ligand>
</feature>
<dbReference type="InterPro" id="IPR004785">
    <property type="entry name" value="RpiB"/>
</dbReference>
<dbReference type="AlphaFoldDB" id="A0AA45WI44"/>
<evidence type="ECO:0000256" key="2">
    <source>
        <dbReference type="ARBA" id="ARBA00023235"/>
    </source>
</evidence>
<protein>
    <submittedName>
        <fullName evidence="5">Ribose 5-phosphate isomerase B</fullName>
    </submittedName>
</protein>
<keyword evidence="6" id="KW-1185">Reference proteome</keyword>
<evidence type="ECO:0000313" key="5">
    <source>
        <dbReference type="EMBL" id="SMP00209.1"/>
    </source>
</evidence>
<dbReference type="PANTHER" id="PTHR30345">
    <property type="entry name" value="RIBOSE-5-PHOSPHATE ISOMERASE B"/>
    <property type="match status" value="1"/>
</dbReference>
<dbReference type="NCBIfam" id="TIGR01120">
    <property type="entry name" value="rpiB"/>
    <property type="match status" value="1"/>
</dbReference>
<dbReference type="PIRSF" id="PIRSF005384">
    <property type="entry name" value="RpiB_LacA_B"/>
    <property type="match status" value="1"/>
</dbReference>
<accession>A0AA45WI44</accession>
<dbReference type="EMBL" id="FXTX01000001">
    <property type="protein sequence ID" value="SMP00209.1"/>
    <property type="molecule type" value="Genomic_DNA"/>
</dbReference>
<dbReference type="GO" id="GO:0019316">
    <property type="term" value="P:D-allose catabolic process"/>
    <property type="evidence" value="ECO:0007669"/>
    <property type="project" value="TreeGrafter"/>
</dbReference>
<dbReference type="NCBIfam" id="NF004051">
    <property type="entry name" value="PRK05571.1"/>
    <property type="match status" value="1"/>
</dbReference>
<feature type="active site" description="Proton acceptor" evidence="3">
    <location>
        <position position="65"/>
    </location>
</feature>
<dbReference type="Gene3D" id="3.40.1400.10">
    <property type="entry name" value="Sugar-phosphate isomerase, RpiB/LacA/LacB"/>
    <property type="match status" value="1"/>
</dbReference>
<dbReference type="GO" id="GO:0004751">
    <property type="term" value="F:ribose-5-phosphate isomerase activity"/>
    <property type="evidence" value="ECO:0007669"/>
    <property type="project" value="TreeGrafter"/>
</dbReference>
<dbReference type="Pfam" id="PF02502">
    <property type="entry name" value="LacAB_rpiB"/>
    <property type="match status" value="1"/>
</dbReference>
<sequence>MKIAIGSDHGGFFYKEKIKEYLKSQKYEIIDKGTYSPEPVDYPYFGEEVAKSVAEKEAEFGIIICGTGIGISIAANKVKGIRAALCTNEFMARMARSHNDANILALGQRVIGLDHAFAIIDVFLNTPFEGGRHERRVKLILDIENQNL</sequence>
<feature type="binding site" evidence="4">
    <location>
        <position position="132"/>
    </location>
    <ligand>
        <name>D-ribulose 5-phosphate</name>
        <dbReference type="ChEBI" id="CHEBI:58121"/>
    </ligand>
</feature>
<evidence type="ECO:0000256" key="1">
    <source>
        <dbReference type="ARBA" id="ARBA00008754"/>
    </source>
</evidence>
<organism evidence="5 6">
    <name type="scientific">Venenivibrio stagnispumantis</name>
    <dbReference type="NCBI Taxonomy" id="407998"/>
    <lineage>
        <taxon>Bacteria</taxon>
        <taxon>Pseudomonadati</taxon>
        <taxon>Aquificota</taxon>
        <taxon>Aquificia</taxon>
        <taxon>Aquificales</taxon>
        <taxon>Hydrogenothermaceae</taxon>
        <taxon>Venenivibrio</taxon>
    </lineage>
</organism>
<evidence type="ECO:0000256" key="3">
    <source>
        <dbReference type="PIRSR" id="PIRSR005384-1"/>
    </source>
</evidence>
<dbReference type="NCBIfam" id="TIGR00689">
    <property type="entry name" value="rpiB_lacA_lacB"/>
    <property type="match status" value="1"/>
</dbReference>
<evidence type="ECO:0000313" key="6">
    <source>
        <dbReference type="Proteomes" id="UP001157947"/>
    </source>
</evidence>
<gene>
    <name evidence="5" type="ORF">SAMN06264868_10117</name>
</gene>
<dbReference type="InterPro" id="IPR003500">
    <property type="entry name" value="RpiB_LacA_LacB"/>
</dbReference>
<feature type="binding site" evidence="4">
    <location>
        <position position="136"/>
    </location>
    <ligand>
        <name>D-ribulose 5-phosphate</name>
        <dbReference type="ChEBI" id="CHEBI:58121"/>
    </ligand>
</feature>
<feature type="binding site" evidence="4">
    <location>
        <begin position="66"/>
        <end position="70"/>
    </location>
    <ligand>
        <name>D-ribulose 5-phosphate</name>
        <dbReference type="ChEBI" id="CHEBI:58121"/>
    </ligand>
</feature>
<comment type="caution">
    <text evidence="5">The sequence shown here is derived from an EMBL/GenBank/DDBJ whole genome shotgun (WGS) entry which is preliminary data.</text>
</comment>
<dbReference type="RefSeq" id="WP_265133705.1">
    <property type="nucleotide sequence ID" value="NZ_FXTX01000001.1"/>
</dbReference>
<name>A0AA45WI44_9AQUI</name>
<feature type="binding site" evidence="4">
    <location>
        <position position="99"/>
    </location>
    <ligand>
        <name>D-ribulose 5-phosphate</name>
        <dbReference type="ChEBI" id="CHEBI:58121"/>
    </ligand>
</feature>
<dbReference type="PANTHER" id="PTHR30345:SF0">
    <property type="entry name" value="DNA DAMAGE-REPAIR_TOLERATION PROTEIN DRT102"/>
    <property type="match status" value="1"/>
</dbReference>
<keyword evidence="2 5" id="KW-0413">Isomerase</keyword>
<feature type="active site" description="Proton donor" evidence="3">
    <location>
        <position position="98"/>
    </location>
</feature>
<feature type="binding site" evidence="4">
    <location>
        <begin position="8"/>
        <end position="9"/>
    </location>
    <ligand>
        <name>D-ribulose 5-phosphate</name>
        <dbReference type="ChEBI" id="CHEBI:58121"/>
    </ligand>
</feature>
<dbReference type="SUPFAM" id="SSF89623">
    <property type="entry name" value="Ribose/Galactose isomerase RpiB/AlsB"/>
    <property type="match status" value="1"/>
</dbReference>
<dbReference type="InterPro" id="IPR036569">
    <property type="entry name" value="RpiB_LacA_LacB_sf"/>
</dbReference>